<evidence type="ECO:0000256" key="15">
    <source>
        <dbReference type="ARBA" id="ARBA00023049"/>
    </source>
</evidence>
<organism evidence="20 21">
    <name type="scientific">Paralvinella palmiformis</name>
    <dbReference type="NCBI Taxonomy" id="53620"/>
    <lineage>
        <taxon>Eukaryota</taxon>
        <taxon>Metazoa</taxon>
        <taxon>Spiralia</taxon>
        <taxon>Lophotrochozoa</taxon>
        <taxon>Annelida</taxon>
        <taxon>Polychaeta</taxon>
        <taxon>Sedentaria</taxon>
        <taxon>Canalipalpata</taxon>
        <taxon>Terebellida</taxon>
        <taxon>Terebelliformia</taxon>
        <taxon>Alvinellidae</taxon>
        <taxon>Paralvinella</taxon>
    </lineage>
</organism>
<evidence type="ECO:0000256" key="5">
    <source>
        <dbReference type="ARBA" id="ARBA00010550"/>
    </source>
</evidence>
<keyword evidence="10" id="KW-0378">Hydrolase</keyword>
<dbReference type="SMART" id="SM00382">
    <property type="entry name" value="AAA"/>
    <property type="match status" value="1"/>
</dbReference>
<keyword evidence="21" id="KW-1185">Reference proteome</keyword>
<keyword evidence="15" id="KW-0482">Metalloprotease</keyword>
<dbReference type="FunFam" id="1.10.8.60:FF:000033">
    <property type="entry name" value="paraplegin isoform X1"/>
    <property type="match status" value="1"/>
</dbReference>
<evidence type="ECO:0000256" key="4">
    <source>
        <dbReference type="ARBA" id="ARBA00010044"/>
    </source>
</evidence>
<dbReference type="Gene3D" id="3.40.1690.20">
    <property type="match status" value="1"/>
</dbReference>
<evidence type="ECO:0000313" key="21">
    <source>
        <dbReference type="Proteomes" id="UP001208570"/>
    </source>
</evidence>
<dbReference type="InterPro" id="IPR000642">
    <property type="entry name" value="Peptidase_M41"/>
</dbReference>
<feature type="domain" description="AAA+ ATPase" evidence="19">
    <location>
        <begin position="404"/>
        <end position="543"/>
    </location>
</feature>
<dbReference type="InterPro" id="IPR037219">
    <property type="entry name" value="Peptidase_M41-like"/>
</dbReference>
<name>A0AAD9JN14_9ANNE</name>
<keyword evidence="12" id="KW-0067">ATP-binding</keyword>
<reference evidence="20" key="1">
    <citation type="journal article" date="2023" name="Mol. Biol. Evol.">
        <title>Third-Generation Sequencing Reveals the Adaptive Role of the Epigenome in Three Deep-Sea Polychaetes.</title>
        <authorList>
            <person name="Perez M."/>
            <person name="Aroh O."/>
            <person name="Sun Y."/>
            <person name="Lan Y."/>
            <person name="Juniper S.K."/>
            <person name="Young C.R."/>
            <person name="Angers B."/>
            <person name="Qian P.Y."/>
        </authorList>
    </citation>
    <scope>NUCLEOTIDE SEQUENCE</scope>
    <source>
        <strain evidence="20">P08H-3</strain>
    </source>
</reference>
<feature type="transmembrane region" description="Helical" evidence="18">
    <location>
        <begin position="319"/>
        <end position="337"/>
    </location>
</feature>
<proteinExistence type="inferred from homology"/>
<evidence type="ECO:0000256" key="12">
    <source>
        <dbReference type="ARBA" id="ARBA00022840"/>
    </source>
</evidence>
<dbReference type="FunFam" id="1.20.58.760:FF:000003">
    <property type="entry name" value="AFG3-like AAA ATPase 2"/>
    <property type="match status" value="1"/>
</dbReference>
<dbReference type="GO" id="GO:0004222">
    <property type="term" value="F:metalloendopeptidase activity"/>
    <property type="evidence" value="ECO:0007669"/>
    <property type="project" value="InterPro"/>
</dbReference>
<keyword evidence="11" id="KW-0862">Zinc</keyword>
<protein>
    <recommendedName>
        <fullName evidence="19">AAA+ ATPase domain-containing protein</fullName>
    </recommendedName>
</protein>
<dbReference type="InterPro" id="IPR050928">
    <property type="entry name" value="ATP-dep_Zn_Metalloprotease"/>
</dbReference>
<comment type="similarity">
    <text evidence="4">In the C-terminal section; belongs to the peptidase M41 family.</text>
</comment>
<evidence type="ECO:0000256" key="14">
    <source>
        <dbReference type="ARBA" id="ARBA00022989"/>
    </source>
</evidence>
<dbReference type="FunFam" id="3.40.50.300:FF:000277">
    <property type="entry name" value="ATP-dependent zinc metalloprotease FtsH"/>
    <property type="match status" value="1"/>
</dbReference>
<evidence type="ECO:0000256" key="6">
    <source>
        <dbReference type="ARBA" id="ARBA00022670"/>
    </source>
</evidence>
<keyword evidence="16 18" id="KW-0472">Membrane</keyword>
<dbReference type="InterPro" id="IPR041569">
    <property type="entry name" value="AAA_lid_3"/>
</dbReference>
<evidence type="ECO:0000256" key="9">
    <source>
        <dbReference type="ARBA" id="ARBA00022741"/>
    </source>
</evidence>
<accession>A0AAD9JN14</accession>
<evidence type="ECO:0000256" key="16">
    <source>
        <dbReference type="ARBA" id="ARBA00023136"/>
    </source>
</evidence>
<dbReference type="SUPFAM" id="SSF140990">
    <property type="entry name" value="FtsH protease domain-like"/>
    <property type="match status" value="1"/>
</dbReference>
<evidence type="ECO:0000313" key="20">
    <source>
        <dbReference type="EMBL" id="KAK2156012.1"/>
    </source>
</evidence>
<keyword evidence="7 18" id="KW-0812">Transmembrane</keyword>
<evidence type="ECO:0000256" key="1">
    <source>
        <dbReference type="ARBA" id="ARBA00001947"/>
    </source>
</evidence>
<keyword evidence="14 18" id="KW-1133">Transmembrane helix</keyword>
<keyword evidence="9" id="KW-0547">Nucleotide-binding</keyword>
<comment type="caution">
    <text evidence="20">The sequence shown here is derived from an EMBL/GenBank/DDBJ whole genome shotgun (WGS) entry which is preliminary data.</text>
</comment>
<dbReference type="EMBL" id="JAODUP010000224">
    <property type="protein sequence ID" value="KAK2156012.1"/>
    <property type="molecule type" value="Genomic_DNA"/>
</dbReference>
<feature type="compositionally biased region" description="Polar residues" evidence="17">
    <location>
        <begin position="172"/>
        <end position="183"/>
    </location>
</feature>
<dbReference type="InterPro" id="IPR027417">
    <property type="entry name" value="P-loop_NTPase"/>
</dbReference>
<evidence type="ECO:0000256" key="10">
    <source>
        <dbReference type="ARBA" id="ARBA00022801"/>
    </source>
</evidence>
<evidence type="ECO:0000256" key="8">
    <source>
        <dbReference type="ARBA" id="ARBA00022723"/>
    </source>
</evidence>
<dbReference type="InterPro" id="IPR005936">
    <property type="entry name" value="FtsH"/>
</dbReference>
<dbReference type="Pfam" id="PF17862">
    <property type="entry name" value="AAA_lid_3"/>
    <property type="match status" value="1"/>
</dbReference>
<evidence type="ECO:0000256" key="13">
    <source>
        <dbReference type="ARBA" id="ARBA00022946"/>
    </source>
</evidence>
<evidence type="ECO:0000256" key="17">
    <source>
        <dbReference type="SAM" id="MobiDB-lite"/>
    </source>
</evidence>
<dbReference type="Proteomes" id="UP001208570">
    <property type="component" value="Unassembled WGS sequence"/>
</dbReference>
<dbReference type="SUPFAM" id="SSF52540">
    <property type="entry name" value="P-loop containing nucleoside triphosphate hydrolases"/>
    <property type="match status" value="1"/>
</dbReference>
<evidence type="ECO:0000256" key="11">
    <source>
        <dbReference type="ARBA" id="ARBA00022833"/>
    </source>
</evidence>
<keyword evidence="8" id="KW-0479">Metal-binding</keyword>
<dbReference type="InterPro" id="IPR003593">
    <property type="entry name" value="AAA+_ATPase"/>
</dbReference>
<dbReference type="HAMAP" id="MF_01458">
    <property type="entry name" value="FtsH"/>
    <property type="match status" value="1"/>
</dbReference>
<dbReference type="GO" id="GO:0034982">
    <property type="term" value="P:mitochondrial protein processing"/>
    <property type="evidence" value="ECO:0007669"/>
    <property type="project" value="TreeGrafter"/>
</dbReference>
<dbReference type="GO" id="GO:0005524">
    <property type="term" value="F:ATP binding"/>
    <property type="evidence" value="ECO:0007669"/>
    <property type="project" value="UniProtKB-KW"/>
</dbReference>
<feature type="compositionally biased region" description="Basic and acidic residues" evidence="17">
    <location>
        <begin position="184"/>
        <end position="195"/>
    </location>
</feature>
<dbReference type="AlphaFoldDB" id="A0AAD9JN14"/>
<sequence>MDNYVDTLKSIFVEADKLAKVIPKMYSNQRNTGVQTYLKPEIRIDLGVVCGLIKANQGKEKAKRHSDKMNIVVKGQQLYSFKHHLVAAKLFSRAIICESCSTFRCFGLLSPQSTQDNVSIKRKYADASYTKVGDIKHFFREVKALNRILQRSGFIEPGHIQQLFSEGKRHFSTSSTIRQQQLPDDNKDETQKGPEDEGQVPPFSGLVTLMVAFFLTYIVLRSMTSEQEYFISWGEFQHDMLAKGEVEKIVVNPEQEKAFIYLYPGAVIRGQPVRLRAFTLKFADSQNFESKVRQAEAELGIGPNEAVNITYKRISPWEVSLFMVIVLGALFLLLRSIKPQGMGQNDMFAGARKANFIRADLQTQQGQGINFKDVAGLHEAKVEIMEFVDYIRRPERFKNLGGKAPKGALLLGPPGCGKTLLAKALANEAKVPFLAMAGSEFVEMLGGLGAARVRDLFKEAREKAPCIIYVDEIDAIGRKRSGDNWDQNAEEEHTLNQLLVEMDGMSTTSGVIMLASTNRAEVLDKALLRPGRFDRHIMIDYPTLFERKEIFNMYLGQLKLAKMPEAYVDRLAQLTPGMTGADIANVCNESALHAARLKKSFVDADDFDYSVERVLAGVAKKSSVLSVQEKKVIAYHEAGHALIGWLLEYTDPLLRVSIVPRTSHALGFAQYLPSDKKLHSKEELFERICMALGGRVAESLTFNRVTSGAQDDLKQVTKIAYALIREFGMNDVVGQVSFPPEGNDVFAVRPYSKYLTMIMDEESRRLVARAYKATEKLIQDNKEKLRMIAEGLLEKEVLTYKDMEQLIGPPTYDKACISGFG</sequence>
<dbReference type="GO" id="GO:0016887">
    <property type="term" value="F:ATP hydrolysis activity"/>
    <property type="evidence" value="ECO:0007669"/>
    <property type="project" value="InterPro"/>
</dbReference>
<evidence type="ECO:0000256" key="18">
    <source>
        <dbReference type="SAM" id="Phobius"/>
    </source>
</evidence>
<comment type="subcellular location">
    <subcellularLocation>
        <location evidence="2">Membrane</location>
        <topology evidence="2">Multi-pass membrane protein</topology>
    </subcellularLocation>
    <subcellularLocation>
        <location evidence="3">Mitochondrion</location>
    </subcellularLocation>
</comment>
<dbReference type="Pfam" id="PF01434">
    <property type="entry name" value="Peptidase_M41"/>
    <property type="match status" value="1"/>
</dbReference>
<feature type="region of interest" description="Disordered" evidence="17">
    <location>
        <begin position="170"/>
        <end position="201"/>
    </location>
</feature>
<dbReference type="InterPro" id="IPR003959">
    <property type="entry name" value="ATPase_AAA_core"/>
</dbReference>
<feature type="transmembrane region" description="Helical" evidence="18">
    <location>
        <begin position="200"/>
        <end position="220"/>
    </location>
</feature>
<dbReference type="GO" id="GO:0046872">
    <property type="term" value="F:metal ion binding"/>
    <property type="evidence" value="ECO:0007669"/>
    <property type="project" value="UniProtKB-KW"/>
</dbReference>
<dbReference type="GO" id="GO:0005745">
    <property type="term" value="C:m-AAA complex"/>
    <property type="evidence" value="ECO:0007669"/>
    <property type="project" value="TreeGrafter"/>
</dbReference>
<comment type="similarity">
    <text evidence="5">In the N-terminal section; belongs to the AAA ATPase family.</text>
</comment>
<gene>
    <name evidence="20" type="ORF">LSH36_224g07025</name>
</gene>
<dbReference type="Pfam" id="PF00004">
    <property type="entry name" value="AAA"/>
    <property type="match status" value="1"/>
</dbReference>
<dbReference type="PANTHER" id="PTHR43655:SF8">
    <property type="entry name" value="PARAPLEGIN"/>
    <property type="match status" value="1"/>
</dbReference>
<dbReference type="Gene3D" id="3.40.50.300">
    <property type="entry name" value="P-loop containing nucleotide triphosphate hydrolases"/>
    <property type="match status" value="1"/>
</dbReference>
<dbReference type="CDD" id="cd19501">
    <property type="entry name" value="RecA-like_FtsH"/>
    <property type="match status" value="1"/>
</dbReference>
<evidence type="ECO:0000259" key="19">
    <source>
        <dbReference type="SMART" id="SM00382"/>
    </source>
</evidence>
<evidence type="ECO:0000256" key="3">
    <source>
        <dbReference type="ARBA" id="ARBA00004173"/>
    </source>
</evidence>
<dbReference type="Gene3D" id="1.10.8.60">
    <property type="match status" value="1"/>
</dbReference>
<evidence type="ECO:0000256" key="2">
    <source>
        <dbReference type="ARBA" id="ARBA00004141"/>
    </source>
</evidence>
<dbReference type="PANTHER" id="PTHR43655">
    <property type="entry name" value="ATP-DEPENDENT PROTEASE"/>
    <property type="match status" value="1"/>
</dbReference>
<evidence type="ECO:0000256" key="7">
    <source>
        <dbReference type="ARBA" id="ARBA00022692"/>
    </source>
</evidence>
<dbReference type="GO" id="GO:0004176">
    <property type="term" value="F:ATP-dependent peptidase activity"/>
    <property type="evidence" value="ECO:0007669"/>
    <property type="project" value="InterPro"/>
</dbReference>
<comment type="cofactor">
    <cofactor evidence="1">
        <name>Zn(2+)</name>
        <dbReference type="ChEBI" id="CHEBI:29105"/>
    </cofactor>
</comment>
<dbReference type="Gene3D" id="1.20.58.760">
    <property type="entry name" value="Peptidase M41"/>
    <property type="match status" value="1"/>
</dbReference>
<keyword evidence="6" id="KW-0645">Protease</keyword>
<dbReference type="NCBIfam" id="TIGR01241">
    <property type="entry name" value="FtsH_fam"/>
    <property type="match status" value="1"/>
</dbReference>
<keyword evidence="13" id="KW-0809">Transit peptide</keyword>